<accession>A0ABD6A7Y7</accession>
<proteinExistence type="predicted"/>
<reference evidence="2 3" key="1">
    <citation type="journal article" date="2019" name="Int. J. Syst. Evol. Microbiol.">
        <title>The Global Catalogue of Microorganisms (GCM) 10K type strain sequencing project: providing services to taxonomists for standard genome sequencing and annotation.</title>
        <authorList>
            <consortium name="The Broad Institute Genomics Platform"/>
            <consortium name="The Broad Institute Genome Sequencing Center for Infectious Disease"/>
            <person name="Wu L."/>
            <person name="Ma J."/>
        </authorList>
    </citation>
    <scope>NUCLEOTIDE SEQUENCE [LARGE SCALE GENOMIC DNA]</scope>
    <source>
        <strain evidence="2 3">PSR21</strain>
    </source>
</reference>
<dbReference type="Proteomes" id="UP001596547">
    <property type="component" value="Unassembled WGS sequence"/>
</dbReference>
<evidence type="ECO:0000313" key="2">
    <source>
        <dbReference type="EMBL" id="MFC7316699.1"/>
    </source>
</evidence>
<feature type="compositionally biased region" description="Basic and acidic residues" evidence="1">
    <location>
        <begin position="60"/>
        <end position="71"/>
    </location>
</feature>
<keyword evidence="3" id="KW-1185">Reference proteome</keyword>
<sequence>MSGDITFDSWWGAEDAIEGRSARGVLAGGGDAYRFTGVITDFEIDGPATIELDGEPTTPEELRSMGDSEGE</sequence>
<evidence type="ECO:0000313" key="3">
    <source>
        <dbReference type="Proteomes" id="UP001596547"/>
    </source>
</evidence>
<name>A0ABD6A7Y7_9EURY</name>
<evidence type="ECO:0000256" key="1">
    <source>
        <dbReference type="SAM" id="MobiDB-lite"/>
    </source>
</evidence>
<gene>
    <name evidence="2" type="ORF">ACFQPE_07815</name>
</gene>
<dbReference type="AlphaFoldDB" id="A0ABD6A7Y7"/>
<dbReference type="RefSeq" id="WP_276304038.1">
    <property type="nucleotide sequence ID" value="NZ_CP119992.1"/>
</dbReference>
<organism evidence="2 3">
    <name type="scientific">Halomarina halobia</name>
    <dbReference type="NCBI Taxonomy" id="3033386"/>
    <lineage>
        <taxon>Archaea</taxon>
        <taxon>Methanobacteriati</taxon>
        <taxon>Methanobacteriota</taxon>
        <taxon>Stenosarchaea group</taxon>
        <taxon>Halobacteria</taxon>
        <taxon>Halobacteriales</taxon>
        <taxon>Natronomonadaceae</taxon>
        <taxon>Halomarina</taxon>
    </lineage>
</organism>
<protein>
    <submittedName>
        <fullName evidence="2">Uncharacterized protein</fullName>
    </submittedName>
</protein>
<comment type="caution">
    <text evidence="2">The sequence shown here is derived from an EMBL/GenBank/DDBJ whole genome shotgun (WGS) entry which is preliminary data.</text>
</comment>
<dbReference type="EMBL" id="JBHTBF010000002">
    <property type="protein sequence ID" value="MFC7316699.1"/>
    <property type="molecule type" value="Genomic_DNA"/>
</dbReference>
<dbReference type="GeneID" id="79316653"/>
<feature type="region of interest" description="Disordered" evidence="1">
    <location>
        <begin position="48"/>
        <end position="71"/>
    </location>
</feature>